<dbReference type="KEGG" id="aali:118456200"/>
<dbReference type="OrthoDB" id="7763734at2759"/>
<keyword evidence="3" id="KW-1185">Reference proteome</keyword>
<sequence length="256" mass="29631">MADLRQCSREFMTEFISLYESLPCLWRIKSKEYNDRHKKAKAYDILKEKFKEVDPTCTRETLVKKINNIRSVYRKELSKVAKSSESESGEVYRPSLWYFDLLHFLRDNDNLEVSKNATGVFEEVPDASLIKQEWHESEHGDTSGTPFSEDSTPKSIVSCNTSRSTSRKRKRDSTDDETTDVMKLVGKKLESLQNEDAFQTFGKYVAHKLRGISSEQNAIAQKLICDILYEAECGTLTRNFKVVDMTMVMDAWKSWT</sequence>
<evidence type="ECO:0000256" key="1">
    <source>
        <dbReference type="SAM" id="MobiDB-lite"/>
    </source>
</evidence>
<dbReference type="Proteomes" id="UP000069272">
    <property type="component" value="Chromosome 2L"/>
</dbReference>
<dbReference type="AlphaFoldDB" id="A0A182F3N3"/>
<evidence type="ECO:0000313" key="2">
    <source>
        <dbReference type="EnsemblMetazoa" id="AALB001073-PA"/>
    </source>
</evidence>
<proteinExistence type="predicted"/>
<name>A0A182F3N3_ANOAL</name>
<dbReference type="PANTHER" id="PTHR21505:SF8">
    <property type="entry name" value="DPT-YFP REPRESSOR BY OVEREXPRESSION, ISOFORM D-RELATED"/>
    <property type="match status" value="1"/>
</dbReference>
<dbReference type="PANTHER" id="PTHR21505">
    <property type="entry name" value="MADF DOMAIN-CONTAINING PROTEIN-RELATED"/>
    <property type="match status" value="1"/>
</dbReference>
<dbReference type="PROSITE" id="PS51029">
    <property type="entry name" value="MADF"/>
    <property type="match status" value="1"/>
</dbReference>
<dbReference type="InterPro" id="IPR006578">
    <property type="entry name" value="MADF-dom"/>
</dbReference>
<dbReference type="VEuPathDB" id="VectorBase:AALB20_031165"/>
<organism evidence="2 3">
    <name type="scientific">Anopheles albimanus</name>
    <name type="common">New world malaria mosquito</name>
    <dbReference type="NCBI Taxonomy" id="7167"/>
    <lineage>
        <taxon>Eukaryota</taxon>
        <taxon>Metazoa</taxon>
        <taxon>Ecdysozoa</taxon>
        <taxon>Arthropoda</taxon>
        <taxon>Hexapoda</taxon>
        <taxon>Insecta</taxon>
        <taxon>Pterygota</taxon>
        <taxon>Neoptera</taxon>
        <taxon>Endopterygota</taxon>
        <taxon>Diptera</taxon>
        <taxon>Nematocera</taxon>
        <taxon>Culicoidea</taxon>
        <taxon>Culicidae</taxon>
        <taxon>Anophelinae</taxon>
        <taxon>Anopheles</taxon>
    </lineage>
</organism>
<accession>A0A182F3N3</accession>
<evidence type="ECO:0000313" key="3">
    <source>
        <dbReference type="Proteomes" id="UP000069272"/>
    </source>
</evidence>
<reference evidence="2" key="2">
    <citation type="submission" date="2022-08" db="UniProtKB">
        <authorList>
            <consortium name="EnsemblMetazoa"/>
        </authorList>
    </citation>
    <scope>IDENTIFICATION</scope>
    <source>
        <strain evidence="2">STECLA/ALBI9_A</strain>
    </source>
</reference>
<dbReference type="SMART" id="SM00595">
    <property type="entry name" value="MADF"/>
    <property type="match status" value="1"/>
</dbReference>
<dbReference type="Pfam" id="PF10545">
    <property type="entry name" value="MADF_DNA_bdg"/>
    <property type="match status" value="1"/>
</dbReference>
<dbReference type="GeneID" id="118456200"/>
<protein>
    <submittedName>
        <fullName evidence="2">MADF domain-containing protein</fullName>
    </submittedName>
</protein>
<dbReference type="EnsemblMetazoa" id="AALB001073-RA">
    <property type="protein sequence ID" value="AALB001073-PA"/>
    <property type="gene ID" value="AALB001073"/>
</dbReference>
<dbReference type="VEuPathDB" id="VectorBase:AALB001073"/>
<dbReference type="STRING" id="7167.A0A182F3N3"/>
<reference evidence="2 3" key="1">
    <citation type="journal article" date="2017" name="G3 (Bethesda)">
        <title>The Physical Genome Mapping of Anopheles albimanus Corrected Scaffold Misassemblies and Identified Interarm Rearrangements in Genus Anopheles.</title>
        <authorList>
            <person name="Artemov G.N."/>
            <person name="Peery A.N."/>
            <person name="Jiang X."/>
            <person name="Tu Z."/>
            <person name="Stegniy V.N."/>
            <person name="Sharakhova M.V."/>
            <person name="Sharakhov I.V."/>
        </authorList>
    </citation>
    <scope>NUCLEOTIDE SEQUENCE [LARGE SCALE GENOMIC DNA]</scope>
    <source>
        <strain evidence="2 3">ALBI9_A</strain>
    </source>
</reference>
<feature type="compositionally biased region" description="Polar residues" evidence="1">
    <location>
        <begin position="142"/>
        <end position="160"/>
    </location>
</feature>
<feature type="region of interest" description="Disordered" evidence="1">
    <location>
        <begin position="134"/>
        <end position="179"/>
    </location>
</feature>
<dbReference type="RefSeq" id="XP_035772656.1">
    <property type="nucleotide sequence ID" value="XM_035916763.1"/>
</dbReference>